<sequence length="351" mass="39295">MPLCSPNATFEDEYALDFLNFVRQLFQGVLVPLVCGIGTLLNAITFIVMTRRSMRTSSNMYLAANALCDGTYLACSLILGFEHEVPETAAFDIFRRLIPIFVSLIDFSQNCSVWLTVIYTTERYVAVCHPLQAKAICTVSRSLRTIAFCAILCTVLTFPRLFEYSFVETGDPPIVCLTDSDLYRNITYQNVYFWLTVVLNTMIPFALLAFFNVKLIRAVRESEKTRITLSQGRGDRSEAKATIMCIAVVVLFLVCQTPSACSLVLYRGKSDNLIKGLGNIFNFLVCLNAAGNFLLYCLFSPKYRATLFSLWETGCSGSQKDNGGYAPLSVFKSKNQVGYFIPSQLTKLDPR</sequence>
<proteinExistence type="inferred from homology"/>
<feature type="transmembrane region" description="Helical" evidence="6">
    <location>
        <begin position="25"/>
        <end position="48"/>
    </location>
</feature>
<dbReference type="InterPro" id="IPR019427">
    <property type="entry name" value="7TM_GPCR_serpentine_rcpt_Srw"/>
</dbReference>
<feature type="transmembrane region" description="Helical" evidence="6">
    <location>
        <begin position="142"/>
        <end position="162"/>
    </location>
</feature>
<keyword evidence="3 6" id="KW-0812">Transmembrane</keyword>
<evidence type="ECO:0000313" key="8">
    <source>
        <dbReference type="Proteomes" id="UP000694867"/>
    </source>
</evidence>
<dbReference type="PROSITE" id="PS50262">
    <property type="entry name" value="G_PROTEIN_RECEP_F1_2"/>
    <property type="match status" value="1"/>
</dbReference>
<name>A0AAJ6W0J6_9ACAR</name>
<dbReference type="InterPro" id="IPR052954">
    <property type="entry name" value="GPCR-Ligand_Int"/>
</dbReference>
<dbReference type="KEGG" id="goe:100902712"/>
<dbReference type="GO" id="GO:0008528">
    <property type="term" value="F:G protein-coupled peptide receptor activity"/>
    <property type="evidence" value="ECO:0007669"/>
    <property type="project" value="InterPro"/>
</dbReference>
<keyword evidence="8" id="KW-1185">Reference proteome</keyword>
<dbReference type="PANTHER" id="PTHR46641">
    <property type="entry name" value="FMRFAMIDE RECEPTOR-RELATED"/>
    <property type="match status" value="1"/>
</dbReference>
<dbReference type="InterPro" id="IPR000276">
    <property type="entry name" value="GPCR_Rhodpsn"/>
</dbReference>
<dbReference type="AlphaFoldDB" id="A0AAJ6W0J6"/>
<evidence type="ECO:0000256" key="6">
    <source>
        <dbReference type="SAM" id="Phobius"/>
    </source>
</evidence>
<evidence type="ECO:0000256" key="1">
    <source>
        <dbReference type="ARBA" id="ARBA00004370"/>
    </source>
</evidence>
<evidence type="ECO:0000259" key="7">
    <source>
        <dbReference type="PROSITE" id="PS50262"/>
    </source>
</evidence>
<dbReference type="PRINTS" id="PR00237">
    <property type="entry name" value="GPCRRHODOPSN"/>
</dbReference>
<feature type="domain" description="G-protein coupled receptors family 1 profile" evidence="7">
    <location>
        <begin position="41"/>
        <end position="296"/>
    </location>
</feature>
<dbReference type="RefSeq" id="XP_003748414.1">
    <property type="nucleotide sequence ID" value="XM_003748366.1"/>
</dbReference>
<comment type="similarity">
    <text evidence="2">Belongs to the G-protein coupled receptor 1 family.</text>
</comment>
<accession>A0AAJ6W0J6</accession>
<feature type="transmembrane region" description="Helical" evidence="6">
    <location>
        <begin position="280"/>
        <end position="299"/>
    </location>
</feature>
<comment type="subcellular location">
    <subcellularLocation>
        <location evidence="1">Membrane</location>
    </subcellularLocation>
</comment>
<dbReference type="SUPFAM" id="SSF81321">
    <property type="entry name" value="Family A G protein-coupled receptor-like"/>
    <property type="match status" value="1"/>
</dbReference>
<evidence type="ECO:0000256" key="5">
    <source>
        <dbReference type="ARBA" id="ARBA00023136"/>
    </source>
</evidence>
<feature type="transmembrane region" description="Helical" evidence="6">
    <location>
        <begin position="100"/>
        <end position="121"/>
    </location>
</feature>
<dbReference type="GeneID" id="100902712"/>
<evidence type="ECO:0000313" key="9">
    <source>
        <dbReference type="RefSeq" id="XP_003748414.1"/>
    </source>
</evidence>
<gene>
    <name evidence="9" type="primary">LOC100902712</name>
</gene>
<feature type="transmembrane region" description="Helical" evidence="6">
    <location>
        <begin position="243"/>
        <end position="268"/>
    </location>
</feature>
<protein>
    <submittedName>
        <fullName evidence="9">FMRFamide receptor-like</fullName>
    </submittedName>
</protein>
<feature type="transmembrane region" description="Helical" evidence="6">
    <location>
        <begin position="60"/>
        <end position="80"/>
    </location>
</feature>
<feature type="transmembrane region" description="Helical" evidence="6">
    <location>
        <begin position="191"/>
        <end position="211"/>
    </location>
</feature>
<dbReference type="SMART" id="SM01381">
    <property type="entry name" value="7TM_GPCR_Srsx"/>
    <property type="match status" value="1"/>
</dbReference>
<keyword evidence="5 6" id="KW-0472">Membrane</keyword>
<dbReference type="Pfam" id="PF10324">
    <property type="entry name" value="7TM_GPCR_Srw"/>
    <property type="match status" value="1"/>
</dbReference>
<dbReference type="GO" id="GO:0016020">
    <property type="term" value="C:membrane"/>
    <property type="evidence" value="ECO:0007669"/>
    <property type="project" value="UniProtKB-SubCell"/>
</dbReference>
<dbReference type="Gene3D" id="1.20.1070.10">
    <property type="entry name" value="Rhodopsin 7-helix transmembrane proteins"/>
    <property type="match status" value="1"/>
</dbReference>
<dbReference type="CDD" id="cd14978">
    <property type="entry name" value="7tmA_FMRFamide_R-like"/>
    <property type="match status" value="1"/>
</dbReference>
<dbReference type="PANTHER" id="PTHR46641:SF22">
    <property type="entry name" value="PROCTOLIN RECEPTOR, ISOFORM A"/>
    <property type="match status" value="1"/>
</dbReference>
<evidence type="ECO:0000256" key="4">
    <source>
        <dbReference type="ARBA" id="ARBA00022989"/>
    </source>
</evidence>
<dbReference type="Proteomes" id="UP000694867">
    <property type="component" value="Unplaced"/>
</dbReference>
<reference evidence="9" key="1">
    <citation type="submission" date="2025-08" db="UniProtKB">
        <authorList>
            <consortium name="RefSeq"/>
        </authorList>
    </citation>
    <scope>IDENTIFICATION</scope>
</reference>
<dbReference type="InterPro" id="IPR017452">
    <property type="entry name" value="GPCR_Rhodpsn_7TM"/>
</dbReference>
<evidence type="ECO:0000256" key="2">
    <source>
        <dbReference type="ARBA" id="ARBA00010663"/>
    </source>
</evidence>
<evidence type="ECO:0000256" key="3">
    <source>
        <dbReference type="ARBA" id="ARBA00022692"/>
    </source>
</evidence>
<keyword evidence="4 6" id="KW-1133">Transmembrane helix</keyword>
<organism evidence="8 9">
    <name type="scientific">Galendromus occidentalis</name>
    <name type="common">western predatory mite</name>
    <dbReference type="NCBI Taxonomy" id="34638"/>
    <lineage>
        <taxon>Eukaryota</taxon>
        <taxon>Metazoa</taxon>
        <taxon>Ecdysozoa</taxon>
        <taxon>Arthropoda</taxon>
        <taxon>Chelicerata</taxon>
        <taxon>Arachnida</taxon>
        <taxon>Acari</taxon>
        <taxon>Parasitiformes</taxon>
        <taxon>Mesostigmata</taxon>
        <taxon>Gamasina</taxon>
        <taxon>Phytoseioidea</taxon>
        <taxon>Phytoseiidae</taxon>
        <taxon>Typhlodrominae</taxon>
        <taxon>Galendromus</taxon>
    </lineage>
</organism>